<reference evidence="4 5" key="1">
    <citation type="submission" date="2021-03" db="EMBL/GenBank/DDBJ databases">
        <title>Enterococcal diversity collection.</title>
        <authorList>
            <person name="Gilmore M.S."/>
            <person name="Schwartzman J."/>
            <person name="Van Tyne D."/>
            <person name="Martin M."/>
            <person name="Earl A.M."/>
            <person name="Manson A.L."/>
            <person name="Straub T."/>
            <person name="Salamzade R."/>
            <person name="Saavedra J."/>
            <person name="Lebreton F."/>
            <person name="Prichula J."/>
            <person name="Schaufler K."/>
            <person name="Gaca A."/>
            <person name="Sgardioli B."/>
            <person name="Wagenaar J."/>
            <person name="Strong T."/>
        </authorList>
    </citation>
    <scope>NUCLEOTIDE SEQUENCE [LARGE SCALE GENOMIC DNA]</scope>
    <source>
        <strain evidence="4 5">DIV0869a</strain>
    </source>
</reference>
<evidence type="ECO:0000256" key="2">
    <source>
        <dbReference type="ARBA" id="ARBA00023287"/>
    </source>
</evidence>
<keyword evidence="3" id="KW-0472">Membrane</keyword>
<dbReference type="RefSeq" id="WP_207112873.1">
    <property type="nucleotide sequence ID" value="NZ_JAFLWD010000025.1"/>
</dbReference>
<dbReference type="EMBL" id="JAFLWD010000025">
    <property type="protein sequence ID" value="MBO0440841.1"/>
    <property type="molecule type" value="Genomic_DNA"/>
</dbReference>
<gene>
    <name evidence="4" type="ORF">JZO69_10745</name>
</gene>
<dbReference type="InterPro" id="IPR012902">
    <property type="entry name" value="N_methyl_site"/>
</dbReference>
<keyword evidence="3" id="KW-1133">Transmembrane helix</keyword>
<comment type="caution">
    <text evidence="4">The sequence shown here is derived from an EMBL/GenBank/DDBJ whole genome shotgun (WGS) entry which is preliminary data.</text>
</comment>
<organism evidence="4 5">
    <name type="scientific">Candidatus Enterococcus ikei</name>
    <dbReference type="NCBI Taxonomy" id="2815326"/>
    <lineage>
        <taxon>Bacteria</taxon>
        <taxon>Bacillati</taxon>
        <taxon>Bacillota</taxon>
        <taxon>Bacilli</taxon>
        <taxon>Lactobacillales</taxon>
        <taxon>Enterococcaceae</taxon>
        <taxon>Enterococcus</taxon>
    </lineage>
</organism>
<name>A0ABS3H1H2_9ENTE</name>
<evidence type="ECO:0000256" key="3">
    <source>
        <dbReference type="SAM" id="Phobius"/>
    </source>
</evidence>
<keyword evidence="2" id="KW-0178">Competence</keyword>
<evidence type="ECO:0000256" key="1">
    <source>
        <dbReference type="ARBA" id="ARBA00004241"/>
    </source>
</evidence>
<dbReference type="NCBIfam" id="TIGR02532">
    <property type="entry name" value="IV_pilin_GFxxxE"/>
    <property type="match status" value="1"/>
</dbReference>
<evidence type="ECO:0000313" key="5">
    <source>
        <dbReference type="Proteomes" id="UP000664632"/>
    </source>
</evidence>
<evidence type="ECO:0000313" key="4">
    <source>
        <dbReference type="EMBL" id="MBO0440841.1"/>
    </source>
</evidence>
<feature type="transmembrane region" description="Helical" evidence="3">
    <location>
        <begin position="12"/>
        <end position="34"/>
    </location>
</feature>
<keyword evidence="5" id="KW-1185">Reference proteome</keyword>
<accession>A0ABS3H1H2</accession>
<proteinExistence type="predicted"/>
<comment type="subcellular location">
    <subcellularLocation>
        <location evidence="1">Cell surface</location>
    </subcellularLocation>
</comment>
<sequence>MSRILKDEDGLTLIEMIATLAIFSIVILFFGAIIGSIGKAFSIQGQKVEFQQTANDIVAQINQLSKKKGLYEKAGYLGKFPTAASSGNPWQTDQIISVFDSEATNQKPIALTEQGKNKIGLTDILDATKDSGKNSEARFYRLKNQEYKIKIFQQKNKHESLKTQFKTPNYRDTFTIQTSVTILFYKGTIDFNRYVKNGEINLTGKGGVEEKEAAAILYSRKAEFTYRDELKAKGEIPGEGRW</sequence>
<dbReference type="Pfam" id="PF07963">
    <property type="entry name" value="N_methyl"/>
    <property type="match status" value="1"/>
</dbReference>
<keyword evidence="3" id="KW-0812">Transmembrane</keyword>
<dbReference type="Proteomes" id="UP000664632">
    <property type="component" value="Unassembled WGS sequence"/>
</dbReference>
<protein>
    <submittedName>
        <fullName evidence="4">Prepilin-type N-terminal cleavage/methylation domain-containing protein</fullName>
    </submittedName>
</protein>